<protein>
    <submittedName>
        <fullName evidence="2">Type IX secretion system membrane protein PorP/SprF</fullName>
    </submittedName>
</protein>
<keyword evidence="3" id="KW-1185">Reference proteome</keyword>
<feature type="signal peptide" evidence="1">
    <location>
        <begin position="1"/>
        <end position="18"/>
    </location>
</feature>
<proteinExistence type="predicted"/>
<dbReference type="NCBIfam" id="TIGR03519">
    <property type="entry name" value="T9SS_PorP_fam"/>
    <property type="match status" value="1"/>
</dbReference>
<sequence length="313" mass="34831">MKLRLFCAAMLLSFSAMAQYKPQYTQYIFNGLVINPAYAGSKNVINLNAFYRTQWTGLEGAPTTQSFSVDGVNKSNRIGIGVQAINDRIGAQRRTSASVNGAVKLNVSESGVLSVGIAAGASQFRVDRNKLTTTDPNDPTIDNVETNLIQPDLKLGVYFHTDRFFLGISATDLIGMKQENAFNPERSYFLTTGYVFDLGEHLKFKPSILMKENFHGPTNLDVNAFLLIENRIWLGGTYRTAANIFKNNFEASDLANKDAVSAIGEVFLSPKLRLGYSYDFTLTQLNNYSTHEFSLGILLFKKAETKMLTPQYF</sequence>
<dbReference type="KEGG" id="add:HUW48_20135"/>
<feature type="chain" id="PRO_5029675204" evidence="1">
    <location>
        <begin position="19"/>
        <end position="313"/>
    </location>
</feature>
<dbReference type="Pfam" id="PF11751">
    <property type="entry name" value="PorP_SprF"/>
    <property type="match status" value="1"/>
</dbReference>
<evidence type="ECO:0000313" key="3">
    <source>
        <dbReference type="Proteomes" id="UP000514509"/>
    </source>
</evidence>
<evidence type="ECO:0000256" key="1">
    <source>
        <dbReference type="SAM" id="SignalP"/>
    </source>
</evidence>
<keyword evidence="1" id="KW-0732">Signal</keyword>
<name>A0A7L7LBH3_9BACT</name>
<reference evidence="2 3" key="1">
    <citation type="submission" date="2020-08" db="EMBL/GenBank/DDBJ databases">
        <title>Adhaeribacter dokdonensis sp. nov., isolated from the rhizosphere of Elymus tsukushiensis, a plant native to the Dokdo Islands, Republic of Korea.</title>
        <authorList>
            <person name="Ghim S.Y."/>
        </authorList>
    </citation>
    <scope>NUCLEOTIDE SEQUENCE [LARGE SCALE GENOMIC DNA]</scope>
    <source>
        <strain evidence="2 3">KUDC8001</strain>
    </source>
</reference>
<organism evidence="2 3">
    <name type="scientific">Adhaeribacter radiodurans</name>
    <dbReference type="NCBI Taxonomy" id="2745197"/>
    <lineage>
        <taxon>Bacteria</taxon>
        <taxon>Pseudomonadati</taxon>
        <taxon>Bacteroidota</taxon>
        <taxon>Cytophagia</taxon>
        <taxon>Cytophagales</taxon>
        <taxon>Hymenobacteraceae</taxon>
        <taxon>Adhaeribacter</taxon>
    </lineage>
</organism>
<dbReference type="RefSeq" id="WP_182412654.1">
    <property type="nucleotide sequence ID" value="NZ_CP055153.1"/>
</dbReference>
<dbReference type="Proteomes" id="UP000514509">
    <property type="component" value="Chromosome"/>
</dbReference>
<dbReference type="EMBL" id="CP055153">
    <property type="protein sequence ID" value="QMU30198.1"/>
    <property type="molecule type" value="Genomic_DNA"/>
</dbReference>
<gene>
    <name evidence="2" type="ORF">HUW48_20135</name>
</gene>
<accession>A0A7L7LBH3</accession>
<dbReference type="AlphaFoldDB" id="A0A7L7LBH3"/>
<dbReference type="InterPro" id="IPR019861">
    <property type="entry name" value="PorP/SprF_Bacteroidetes"/>
</dbReference>
<evidence type="ECO:0000313" key="2">
    <source>
        <dbReference type="EMBL" id="QMU30198.1"/>
    </source>
</evidence>